<dbReference type="GO" id="GO:0005794">
    <property type="term" value="C:Golgi apparatus"/>
    <property type="evidence" value="ECO:0007669"/>
    <property type="project" value="TreeGrafter"/>
</dbReference>
<keyword evidence="12" id="KW-1185">Reference proteome</keyword>
<dbReference type="PANTHER" id="PTHR10962:SF1">
    <property type="entry name" value="INTEGRAL MEMBRANE PROTEIN 2"/>
    <property type="match status" value="1"/>
</dbReference>
<accession>A0A7R9R2B3</accession>
<evidence type="ECO:0000256" key="1">
    <source>
        <dbReference type="ARBA" id="ARBA00004606"/>
    </source>
</evidence>
<keyword evidence="7" id="KW-1015">Disulfide bond</keyword>
<evidence type="ECO:0000256" key="3">
    <source>
        <dbReference type="ARBA" id="ARBA00022692"/>
    </source>
</evidence>
<proteinExistence type="inferred from homology"/>
<dbReference type="GO" id="GO:0005886">
    <property type="term" value="C:plasma membrane"/>
    <property type="evidence" value="ECO:0007669"/>
    <property type="project" value="UniProtKB-UniRule"/>
</dbReference>
<reference evidence="11" key="1">
    <citation type="submission" date="2020-11" db="EMBL/GenBank/DDBJ databases">
        <authorList>
            <person name="Tran Van P."/>
        </authorList>
    </citation>
    <scope>NUCLEOTIDE SEQUENCE</scope>
</reference>
<dbReference type="PROSITE" id="PS50869">
    <property type="entry name" value="BRICHOS"/>
    <property type="match status" value="1"/>
</dbReference>
<protein>
    <recommendedName>
        <fullName evidence="9">Integral membrane protein 2</fullName>
    </recommendedName>
</protein>
<evidence type="ECO:0000313" key="12">
    <source>
        <dbReference type="Proteomes" id="UP000728032"/>
    </source>
</evidence>
<feature type="domain" description="BRICHOS" evidence="10">
    <location>
        <begin position="122"/>
        <end position="176"/>
    </location>
</feature>
<evidence type="ECO:0000256" key="4">
    <source>
        <dbReference type="ARBA" id="ARBA00022968"/>
    </source>
</evidence>
<evidence type="ECO:0000256" key="6">
    <source>
        <dbReference type="ARBA" id="ARBA00023136"/>
    </source>
</evidence>
<dbReference type="EMBL" id="CAJPVJ010050113">
    <property type="protein sequence ID" value="CAG2183021.1"/>
    <property type="molecule type" value="Genomic_DNA"/>
</dbReference>
<feature type="non-terminal residue" evidence="11">
    <location>
        <position position="1"/>
    </location>
</feature>
<sequence>MTTLCVTLTALLVLTTGIVGGIYLYRQFAQYRLRHFRGWCSIPYVEPSSRYEEMHRTSASNPVFDAQKQDNINIETMINDLAKQMRESMDDSLLSESNQYFDEEFDIDVEFEQYERIEVPNFSHGRRGRFVHDFAKNMTGIIDVEEGRCFVLPLNRSQVLPPQSLFDLVVKMRTGY</sequence>
<dbReference type="Pfam" id="PF04089">
    <property type="entry name" value="BRICHOS"/>
    <property type="match status" value="1"/>
</dbReference>
<evidence type="ECO:0000256" key="8">
    <source>
        <dbReference type="ARBA" id="ARBA00023180"/>
    </source>
</evidence>
<dbReference type="GO" id="GO:0001540">
    <property type="term" value="F:amyloid-beta binding"/>
    <property type="evidence" value="ECO:0007669"/>
    <property type="project" value="TreeGrafter"/>
</dbReference>
<evidence type="ECO:0000256" key="5">
    <source>
        <dbReference type="ARBA" id="ARBA00022989"/>
    </source>
</evidence>
<dbReference type="EMBL" id="OC964938">
    <property type="protein sequence ID" value="CAD7665885.1"/>
    <property type="molecule type" value="Genomic_DNA"/>
</dbReference>
<dbReference type="InterPro" id="IPR007084">
    <property type="entry name" value="BRICHOS_dom"/>
</dbReference>
<dbReference type="InterPro" id="IPR040145">
    <property type="entry name" value="ITM2"/>
</dbReference>
<evidence type="ECO:0000256" key="9">
    <source>
        <dbReference type="RuleBase" id="RU367061"/>
    </source>
</evidence>
<dbReference type="OrthoDB" id="9982095at2759"/>
<comment type="similarity">
    <text evidence="2 9">Belongs to the ITM2 family.</text>
</comment>
<organism evidence="11">
    <name type="scientific">Oppiella nova</name>
    <dbReference type="NCBI Taxonomy" id="334625"/>
    <lineage>
        <taxon>Eukaryota</taxon>
        <taxon>Metazoa</taxon>
        <taxon>Ecdysozoa</taxon>
        <taxon>Arthropoda</taxon>
        <taxon>Chelicerata</taxon>
        <taxon>Arachnida</taxon>
        <taxon>Acari</taxon>
        <taxon>Acariformes</taxon>
        <taxon>Sarcoptiformes</taxon>
        <taxon>Oribatida</taxon>
        <taxon>Brachypylina</taxon>
        <taxon>Oppioidea</taxon>
        <taxon>Oppiidae</taxon>
        <taxon>Oppiella</taxon>
    </lineage>
</organism>
<evidence type="ECO:0000256" key="7">
    <source>
        <dbReference type="ARBA" id="ARBA00023157"/>
    </source>
</evidence>
<keyword evidence="3" id="KW-0812">Transmembrane</keyword>
<dbReference type="AlphaFoldDB" id="A0A7R9R2B3"/>
<name>A0A7R9R2B3_9ACAR</name>
<keyword evidence="8" id="KW-0325">Glycoprotein</keyword>
<dbReference type="PANTHER" id="PTHR10962">
    <property type="entry name" value="INTEGRAL TRANSMEMBRANE PROTEIN 2"/>
    <property type="match status" value="1"/>
</dbReference>
<keyword evidence="9" id="KW-1003">Cell membrane</keyword>
<keyword evidence="5" id="KW-1133">Transmembrane helix</keyword>
<dbReference type="GO" id="GO:0042985">
    <property type="term" value="P:negative regulation of amyloid precursor protein biosynthetic process"/>
    <property type="evidence" value="ECO:0007669"/>
    <property type="project" value="TreeGrafter"/>
</dbReference>
<evidence type="ECO:0000259" key="10">
    <source>
        <dbReference type="PROSITE" id="PS50869"/>
    </source>
</evidence>
<keyword evidence="6" id="KW-0472">Membrane</keyword>
<gene>
    <name evidence="11" type="ORF">ONB1V03_LOCUS22442</name>
</gene>
<evidence type="ECO:0000313" key="11">
    <source>
        <dbReference type="EMBL" id="CAD7665885.1"/>
    </source>
</evidence>
<evidence type="ECO:0000256" key="2">
    <source>
        <dbReference type="ARBA" id="ARBA00006794"/>
    </source>
</evidence>
<comment type="subcellular location">
    <subcellularLocation>
        <location evidence="1 9">Membrane</location>
        <topology evidence="1 9">Single-pass type II membrane protein</topology>
    </subcellularLocation>
</comment>
<keyword evidence="4 9" id="KW-0735">Signal-anchor</keyword>
<dbReference type="Proteomes" id="UP000728032">
    <property type="component" value="Unassembled WGS sequence"/>
</dbReference>
<dbReference type="GO" id="GO:0070062">
    <property type="term" value="C:extracellular exosome"/>
    <property type="evidence" value="ECO:0007669"/>
    <property type="project" value="TreeGrafter"/>
</dbReference>